<dbReference type="InterPro" id="IPR002182">
    <property type="entry name" value="NB-ARC"/>
</dbReference>
<dbReference type="RefSeq" id="XP_027340760.1">
    <property type="nucleotide sequence ID" value="XM_027484959.1"/>
</dbReference>
<dbReference type="Pfam" id="PF23247">
    <property type="entry name" value="LRR_RPS2"/>
    <property type="match status" value="1"/>
</dbReference>
<evidence type="ECO:0000256" key="1">
    <source>
        <dbReference type="ARBA" id="ARBA00008894"/>
    </source>
</evidence>
<dbReference type="GO" id="GO:0043531">
    <property type="term" value="F:ADP binding"/>
    <property type="evidence" value="ECO:0007669"/>
    <property type="project" value="InterPro"/>
</dbReference>
<evidence type="ECO:0000259" key="9">
    <source>
        <dbReference type="Pfam" id="PF00931"/>
    </source>
</evidence>
<proteinExistence type="inferred from homology"/>
<dbReference type="SUPFAM" id="SSF52540">
    <property type="entry name" value="P-loop containing nucleoside triphosphate hydrolases"/>
    <property type="match status" value="1"/>
</dbReference>
<keyword evidence="6" id="KW-0067">ATP-binding</keyword>
<evidence type="ECO:0000256" key="2">
    <source>
        <dbReference type="ARBA" id="ARBA00022614"/>
    </source>
</evidence>
<keyword evidence="2" id="KW-0433">Leucine-rich repeat</keyword>
<dbReference type="GeneID" id="113854103"/>
<dbReference type="InterPro" id="IPR027417">
    <property type="entry name" value="P-loop_NTPase"/>
</dbReference>
<dbReference type="Gene3D" id="1.10.10.10">
    <property type="entry name" value="Winged helix-like DNA-binding domain superfamily/Winged helix DNA-binding domain"/>
    <property type="match status" value="1"/>
</dbReference>
<keyword evidence="4" id="KW-0547">Nucleotide-binding</keyword>
<name>A0A8B8KAH0_ABRPR</name>
<dbReference type="GO" id="GO:0006952">
    <property type="term" value="P:defense response"/>
    <property type="evidence" value="ECO:0007669"/>
    <property type="project" value="UniProtKB-KW"/>
</dbReference>
<evidence type="ECO:0000313" key="11">
    <source>
        <dbReference type="Proteomes" id="UP000694853"/>
    </source>
</evidence>
<reference evidence="11" key="1">
    <citation type="journal article" date="2019" name="Toxins">
        <title>Detection of Abrin-Like and Prepropulchellin-Like Toxin Genes and Transcripts Using Whole Genome Sequencing and Full-Length Transcript Sequencing of Abrus precatorius.</title>
        <authorList>
            <person name="Hovde B.T."/>
            <person name="Daligault H.E."/>
            <person name="Hanschen E.R."/>
            <person name="Kunde Y.A."/>
            <person name="Johnson M.B."/>
            <person name="Starkenburg S.R."/>
            <person name="Johnson S.L."/>
        </authorList>
    </citation>
    <scope>NUCLEOTIDE SEQUENCE [LARGE SCALE GENOMIC DNA]</scope>
</reference>
<keyword evidence="3" id="KW-0677">Repeat</keyword>
<feature type="domain" description="NB-ARC" evidence="9">
    <location>
        <begin position="154"/>
        <end position="315"/>
    </location>
</feature>
<dbReference type="PANTHER" id="PTHR33463:SF105">
    <property type="entry name" value="AND NB-ARC DOMAIN DISEASE RESISTANCE PROTEIN, PUTATIVE-RELATED"/>
    <property type="match status" value="1"/>
</dbReference>
<gene>
    <name evidence="12" type="primary">LOC113854103</name>
</gene>
<comment type="similarity">
    <text evidence="1">Belongs to the disease resistance NB-LRR family.</text>
</comment>
<accession>A0A8B8KAH0</accession>
<evidence type="ECO:0000256" key="8">
    <source>
        <dbReference type="SAM" id="MobiDB-lite"/>
    </source>
</evidence>
<reference evidence="12" key="2">
    <citation type="submission" date="2025-08" db="UniProtKB">
        <authorList>
            <consortium name="RefSeq"/>
        </authorList>
    </citation>
    <scope>IDENTIFICATION</scope>
    <source>
        <tissue evidence="12">Young leaves</tissue>
    </source>
</reference>
<protein>
    <submittedName>
        <fullName evidence="12">Probable disease resistance protein At1g61300</fullName>
    </submittedName>
</protein>
<keyword evidence="11" id="KW-1185">Reference proteome</keyword>
<evidence type="ECO:0000256" key="6">
    <source>
        <dbReference type="ARBA" id="ARBA00022840"/>
    </source>
</evidence>
<dbReference type="SUPFAM" id="SSF52058">
    <property type="entry name" value="L domain-like"/>
    <property type="match status" value="1"/>
</dbReference>
<feature type="domain" description="Disease resistance protein At4g27190-like leucine-rich repeats" evidence="10">
    <location>
        <begin position="748"/>
        <end position="893"/>
    </location>
</feature>
<dbReference type="InterPro" id="IPR050905">
    <property type="entry name" value="Plant_NBS-LRR"/>
</dbReference>
<dbReference type="Gene3D" id="3.40.50.300">
    <property type="entry name" value="P-loop containing nucleotide triphosphate hydrolases"/>
    <property type="match status" value="1"/>
</dbReference>
<evidence type="ECO:0000313" key="12">
    <source>
        <dbReference type="RefSeq" id="XP_027340760.1"/>
    </source>
</evidence>
<dbReference type="InterPro" id="IPR036388">
    <property type="entry name" value="WH-like_DNA-bd_sf"/>
</dbReference>
<dbReference type="PRINTS" id="PR00364">
    <property type="entry name" value="DISEASERSIST"/>
</dbReference>
<dbReference type="Proteomes" id="UP000694853">
    <property type="component" value="Unplaced"/>
</dbReference>
<evidence type="ECO:0000256" key="7">
    <source>
        <dbReference type="SAM" id="Coils"/>
    </source>
</evidence>
<feature type="coiled-coil region" evidence="7">
    <location>
        <begin position="729"/>
        <end position="756"/>
    </location>
</feature>
<dbReference type="Pfam" id="PF00931">
    <property type="entry name" value="NB-ARC"/>
    <property type="match status" value="1"/>
</dbReference>
<dbReference type="KEGG" id="aprc:113854103"/>
<dbReference type="Gene3D" id="3.80.10.10">
    <property type="entry name" value="Ribonuclease Inhibitor"/>
    <property type="match status" value="1"/>
</dbReference>
<evidence type="ECO:0000256" key="4">
    <source>
        <dbReference type="ARBA" id="ARBA00022741"/>
    </source>
</evidence>
<dbReference type="InterPro" id="IPR042197">
    <property type="entry name" value="Apaf_helical"/>
</dbReference>
<dbReference type="GO" id="GO:0005524">
    <property type="term" value="F:ATP binding"/>
    <property type="evidence" value="ECO:0007669"/>
    <property type="project" value="UniProtKB-KW"/>
</dbReference>
<dbReference type="OrthoDB" id="1399370at2759"/>
<keyword evidence="5" id="KW-0611">Plant defense</keyword>
<feature type="region of interest" description="Disordered" evidence="8">
    <location>
        <begin position="1049"/>
        <end position="1072"/>
    </location>
</feature>
<dbReference type="PANTHER" id="PTHR33463">
    <property type="entry name" value="NB-ARC DOMAIN-CONTAINING PROTEIN-RELATED"/>
    <property type="match status" value="1"/>
</dbReference>
<dbReference type="InterPro" id="IPR057135">
    <property type="entry name" value="At4g27190-like_LRR"/>
</dbReference>
<keyword evidence="7" id="KW-0175">Coiled coil</keyword>
<evidence type="ECO:0000256" key="5">
    <source>
        <dbReference type="ARBA" id="ARBA00022821"/>
    </source>
</evidence>
<dbReference type="InterPro" id="IPR032675">
    <property type="entry name" value="LRR_dom_sf"/>
</dbReference>
<dbReference type="AlphaFoldDB" id="A0A8B8KAH0"/>
<organism evidence="11 12">
    <name type="scientific">Abrus precatorius</name>
    <name type="common">Indian licorice</name>
    <name type="synonym">Glycine abrus</name>
    <dbReference type="NCBI Taxonomy" id="3816"/>
    <lineage>
        <taxon>Eukaryota</taxon>
        <taxon>Viridiplantae</taxon>
        <taxon>Streptophyta</taxon>
        <taxon>Embryophyta</taxon>
        <taxon>Tracheophyta</taxon>
        <taxon>Spermatophyta</taxon>
        <taxon>Magnoliopsida</taxon>
        <taxon>eudicotyledons</taxon>
        <taxon>Gunneridae</taxon>
        <taxon>Pentapetalae</taxon>
        <taxon>rosids</taxon>
        <taxon>fabids</taxon>
        <taxon>Fabales</taxon>
        <taxon>Fabaceae</taxon>
        <taxon>Papilionoideae</taxon>
        <taxon>50 kb inversion clade</taxon>
        <taxon>NPAAA clade</taxon>
        <taxon>indigoferoid/millettioid clade</taxon>
        <taxon>Abreae</taxon>
        <taxon>Abrus</taxon>
    </lineage>
</organism>
<evidence type="ECO:0000259" key="10">
    <source>
        <dbReference type="Pfam" id="PF23247"/>
    </source>
</evidence>
<dbReference type="FunFam" id="3.40.50.300:FF:001091">
    <property type="entry name" value="Probable disease resistance protein At1g61300"/>
    <property type="match status" value="1"/>
</dbReference>
<sequence>MANIVADLGKSILEKLMNNAIAESRYICCFSCIVKDFEDEKEVLKATRMTVDEYTKVEKRKGNNIRADVTFWQERAEELIHEDTQMKKTCFFGWCPNCKWRYSKGKQLANKKKEIERLLESKFDNGNVGISLNLPGVEYHSSQDYVSFESRKLTIKELSDALIDDSNFIIGFQGMGGTGKTTLAKEVGKELVQLTQFDHVIDTTVSYTLDIRKIQDDIAAPLGVDFKDKNNSERLKLLWSRLTDGEKILLILDDVWNPINFEEIGIPKKDNHKGCRILLTTREMRVCQSMGCEKIIQLGVLSKEDAWTLFKKHANISDSSSKRLLDKGRDITKECKGLPVAIAAIASSLRGKESWEVWKSTLKSLQKSVSKHDVDENLVDKCLRRSYHNLKDEGAKKLFPLCSLFPEDEELSDEILTRFCRGVRLFGEMDIKYDEPRDQVVTAKNKLVNSCLLVKAGKQSVKMHDLVRDVALRIANEEIQAVNLSDKNQKSLLERGENIKYLEFNSIEVIERCTLLEELYIVGTKVRFDLSRLHGKITFPPLERYVISDYLRTVDESLSRCVALPNIDAIFSEVTFKHLVQTSELLHLVRIKGAWRNLIPDIVPIDRGMNDLFQLVLTGSPQLRCLIDTTHIDSHRQSFFSKLIELKLHRMENFEKLCNGPFPSDFLNNLQSLNFRECINLRSILFKSKLNLCYLKTTKLSYCRKLVSLFQLSTCQSLLLLEELSIEDSEQLTNIIAAYERIREELKEEIVSGENDNKSCVSMFPKLKTLYISKCPHLEYILPSPTLSPQVVPLLETIRTHDCGELKYIFHEHQHEHASQDLHQEAKDIILGSLKEVSNIDYLHLWQRAQCLSKQPHILRNIKELELQNFSKTKSVFILSIAPMMLEKLRIQDRDELQHIIIDTRDDLVDNNLSYVFPKLKKISVKDASQRIELKNTDLWVQSCPKLSLTSTIEANQLRLKVVYYVYGENLSKYSIEILQYIARHFEDLITQDTSNENQTIEITEDIEVEPDVQAQSELASSEVNTNQSIAEIEHEIVEQVSSLKISLATTSPSKRHEAHSDEDDGGQITTPFSVITRENPTTKNVQEITETHAPENYNIGHEVQATSEHELTPPQVNGNQSIQATQTEYIQEGSDFKSNMFISVETKAKPSQKAEKGFVEEVTGLEIPLPNISPTDAANAKISPLDSLLHKTHSDVSVPYSVCLI</sequence>
<evidence type="ECO:0000256" key="3">
    <source>
        <dbReference type="ARBA" id="ARBA00022737"/>
    </source>
</evidence>
<dbReference type="Gene3D" id="1.10.8.430">
    <property type="entry name" value="Helical domain of apoptotic protease-activating factors"/>
    <property type="match status" value="1"/>
</dbReference>